<dbReference type="Proteomes" id="UP001320513">
    <property type="component" value="Unassembled WGS sequence"/>
</dbReference>
<comment type="function">
    <text evidence="1">Required for maximal bacterial cellulose synthesis.</text>
</comment>
<evidence type="ECO:0000256" key="2">
    <source>
        <dbReference type="ARBA" id="ARBA00005186"/>
    </source>
</evidence>
<dbReference type="InterPro" id="IPR019734">
    <property type="entry name" value="TPR_rpt"/>
</dbReference>
<evidence type="ECO:0000256" key="5">
    <source>
        <dbReference type="ARBA" id="ARBA00022803"/>
    </source>
</evidence>
<evidence type="ECO:0000256" key="8">
    <source>
        <dbReference type="SAM" id="MobiDB-lite"/>
    </source>
</evidence>
<feature type="repeat" description="TPR" evidence="7">
    <location>
        <begin position="381"/>
        <end position="414"/>
    </location>
</feature>
<feature type="repeat" description="TPR" evidence="7">
    <location>
        <begin position="716"/>
        <end position="749"/>
    </location>
</feature>
<evidence type="ECO:0000256" key="9">
    <source>
        <dbReference type="SAM" id="SignalP"/>
    </source>
</evidence>
<dbReference type="SMART" id="SM00028">
    <property type="entry name" value="TPR"/>
    <property type="match status" value="6"/>
</dbReference>
<dbReference type="PANTHER" id="PTHR44227:SF3">
    <property type="entry name" value="PROTEIN O-MANNOSYL-TRANSFERASE TMTC4"/>
    <property type="match status" value="1"/>
</dbReference>
<dbReference type="InterPro" id="IPR003921">
    <property type="entry name" value="Cell_synth_C"/>
</dbReference>
<dbReference type="PRINTS" id="PR01441">
    <property type="entry name" value="CELLSNTHASEC"/>
</dbReference>
<name>A0ABS9ZJX3_9PSED</name>
<protein>
    <submittedName>
        <fullName evidence="11">Cellulose synthase</fullName>
    </submittedName>
</protein>
<evidence type="ECO:0000256" key="6">
    <source>
        <dbReference type="ARBA" id="ARBA00022916"/>
    </source>
</evidence>
<keyword evidence="3 9" id="KW-0732">Signal</keyword>
<dbReference type="Pfam" id="PF13432">
    <property type="entry name" value="TPR_16"/>
    <property type="match status" value="1"/>
</dbReference>
<keyword evidence="5 7" id="KW-0802">TPR repeat</keyword>
<accession>A0ABS9ZJX3</accession>
<proteinExistence type="predicted"/>
<feature type="repeat" description="TPR" evidence="7">
    <location>
        <begin position="750"/>
        <end position="783"/>
    </location>
</feature>
<comment type="pathway">
    <text evidence="2">Glycan metabolism; bacterial cellulose biosynthesis.</text>
</comment>
<keyword evidence="6" id="KW-0135">Cellulose biosynthesis</keyword>
<evidence type="ECO:0000256" key="4">
    <source>
        <dbReference type="ARBA" id="ARBA00022737"/>
    </source>
</evidence>
<feature type="compositionally biased region" description="Polar residues" evidence="8">
    <location>
        <begin position="876"/>
        <end position="893"/>
    </location>
</feature>
<feature type="chain" id="PRO_5047135251" evidence="9">
    <location>
        <begin position="24"/>
        <end position="1344"/>
    </location>
</feature>
<keyword evidence="4" id="KW-0677">Repeat</keyword>
<feature type="region of interest" description="Disordered" evidence="8">
    <location>
        <begin position="837"/>
        <end position="947"/>
    </location>
</feature>
<dbReference type="InterPro" id="IPR052346">
    <property type="entry name" value="O-mannosyl-transferase_TMTC"/>
</dbReference>
<dbReference type="PANTHER" id="PTHR44227">
    <property type="match status" value="1"/>
</dbReference>
<dbReference type="Gene3D" id="1.25.40.10">
    <property type="entry name" value="Tetratricopeptide repeat domain"/>
    <property type="match status" value="4"/>
</dbReference>
<feature type="domain" description="Cellulose synthase operon C C-terminal" evidence="10">
    <location>
        <begin position="946"/>
        <end position="1325"/>
    </location>
</feature>
<comment type="caution">
    <text evidence="11">The sequence shown here is derived from an EMBL/GenBank/DDBJ whole genome shotgun (WGS) entry which is preliminary data.</text>
</comment>
<feature type="compositionally biased region" description="Low complexity" evidence="8">
    <location>
        <begin position="858"/>
        <end position="874"/>
    </location>
</feature>
<keyword evidence="12" id="KW-1185">Reference proteome</keyword>
<dbReference type="InterPro" id="IPR011990">
    <property type="entry name" value="TPR-like_helical_dom_sf"/>
</dbReference>
<organism evidence="11 12">
    <name type="scientific">Pseudomonas maioricensis</name>
    <dbReference type="NCBI Taxonomy" id="1766623"/>
    <lineage>
        <taxon>Bacteria</taxon>
        <taxon>Pseudomonadati</taxon>
        <taxon>Pseudomonadota</taxon>
        <taxon>Gammaproteobacteria</taxon>
        <taxon>Pseudomonadales</taxon>
        <taxon>Pseudomonadaceae</taxon>
        <taxon>Pseudomonas</taxon>
    </lineage>
</organism>
<evidence type="ECO:0000313" key="11">
    <source>
        <dbReference type="EMBL" id="MCI8210881.1"/>
    </source>
</evidence>
<evidence type="ECO:0000256" key="3">
    <source>
        <dbReference type="ARBA" id="ARBA00022729"/>
    </source>
</evidence>
<evidence type="ECO:0000256" key="1">
    <source>
        <dbReference type="ARBA" id="ARBA00003476"/>
    </source>
</evidence>
<sequence length="1344" mass="144512">MLSHRHAVISGVFAALLSSNSFAALDSAGQALLQQGRYWQEHNDTARATEVWNKLLLIDPQQADALHGLGMLGVTTKRPAQAEQYLQLMRKFHPDAPLTLQLEQAINLQGDANEQLLDQIQMAMASDEQDKAISLYRQLFAGKPPQGELGLRYYSYLGYSKDGQKEARQGLERLLQQTPNNPRIKLALARILTLDESTRIEGIRRLAQLSTVQELGGEATESWRQALLWMGSAGAVEGPLYESYLKAYPDDSEVREHLNTLRSEGVAAENSNLSRAFKALQDNQLGVAEQAFLTRLKDQPQDSDALGGLGLVRQKQGRTSDANELLKRAAAGGKNTRWQAALDSNRYWDLLTQASRARAEQDLQGARRLLQQAIASKPRQVEGYVALGGVQADLDQLDSAEASYRQALTLDADNPDALAGLVTVLSQGGKASQGLRLIEGLNADQQKRIGDLRPLRAAVAVGQAKNAERSGDLKGAVIAQQDAVRNDPQDPWVSFDLARLYVLTDAPDKARQTVAELVKANPQKPEALYVSALISSQLGEWSAAQTTLDRIPAGQRSSAMQQLARDVQVQALISQASTLTKQGNRAQALSVLRQAELNVGGKPDLLGAVAAGFADAGDTDHGLSILRSAIAQSSSPSPALQLAYAGILLKTGDDVQVNQILRDLRNQKLQASEQRSYDDLLFLYTVRQADLLREKGDLVAAYDTLAPALAQRPDDSLAVASLARMFLANNDAKKAIELYKPLLAKKPQDPELQIGMAQALNKSGDYRGAEAAIDKALALAPNNPQILATAASLYRAQGKNAKASELYSRALALQEPVKKADANPFAGVVAANPFVGARGQRSESRLSESSINQIPEPAEVQVASAEETAAAPVASNGRTFNQTAAYSQLSPRTDGNGRVLPGKSTADSPDPRQSMQRALDQIQQERSPRVTQGVTYRGNDSESGLSKMTEVQAPLEISWPLDDNRIALRVTPVWLNAGSVGSDSENRFGSGPAIPGAQLTSGLSATDAANLQTALNASPGSAVLNSLAGSTGGSIGRQQDNGIGLALAYENPSLGLKTDLGTSPMGFLYSTVVGGISLDRSFTDGSDFRYGISLSRRSVTDSLASFAGAEDRRSGLKWGGVTANGGRLQLGYDDGDVGAYGYGSVHKLVGNNVESNSRLEGGTGVYWYLQNNDSKQLTAGLSLTGISYDKNQSNFTYGNGGYFSPQNFFAIGVPVSWSQRTDRLSYSLRGSVGLQHIEQDAAPYFPNDNALQAALEQVSQVYAASGISVPTQYSGQNKTGVGYNFGANAEYRFGSNFFMGGNFGIDNARDYKQFTGGLYLRYMFDDFNGQMALPVSPYRSPYSN</sequence>
<evidence type="ECO:0000259" key="10">
    <source>
        <dbReference type="Pfam" id="PF05420"/>
    </source>
</evidence>
<feature type="signal peptide" evidence="9">
    <location>
        <begin position="1"/>
        <end position="23"/>
    </location>
</feature>
<evidence type="ECO:0000313" key="12">
    <source>
        <dbReference type="Proteomes" id="UP001320513"/>
    </source>
</evidence>
<dbReference type="PROSITE" id="PS50005">
    <property type="entry name" value="TPR"/>
    <property type="match status" value="3"/>
</dbReference>
<dbReference type="InterPro" id="IPR008410">
    <property type="entry name" value="BCSC_C"/>
</dbReference>
<evidence type="ECO:0000256" key="7">
    <source>
        <dbReference type="PROSITE-ProRule" id="PRU00339"/>
    </source>
</evidence>
<dbReference type="SUPFAM" id="SSF48452">
    <property type="entry name" value="TPR-like"/>
    <property type="match status" value="3"/>
</dbReference>
<dbReference type="RefSeq" id="WP_243247100.1">
    <property type="nucleotide sequence ID" value="NZ_LOHG01000009.1"/>
</dbReference>
<gene>
    <name evidence="11" type="ORF">AUC61_15205</name>
</gene>
<dbReference type="EMBL" id="LOHG01000009">
    <property type="protein sequence ID" value="MCI8210881.1"/>
    <property type="molecule type" value="Genomic_DNA"/>
</dbReference>
<dbReference type="Pfam" id="PF14559">
    <property type="entry name" value="TPR_19"/>
    <property type="match status" value="3"/>
</dbReference>
<dbReference type="Pfam" id="PF05420">
    <property type="entry name" value="BCSC_C"/>
    <property type="match status" value="1"/>
</dbReference>
<feature type="compositionally biased region" description="Polar residues" evidence="8">
    <location>
        <begin position="905"/>
        <end position="934"/>
    </location>
</feature>
<reference evidence="11 12" key="1">
    <citation type="submission" date="2015-12" db="EMBL/GenBank/DDBJ databases">
        <title>Phylogenomics in the description of a new species in the Pseudomonas syringae group.</title>
        <authorList>
            <person name="Busquets A."/>
            <person name="Gomila M."/>
            <person name="Beiki F."/>
            <person name="Rahimian H."/>
            <person name="Mulet M."/>
            <person name="Sanchez D."/>
            <person name="Garcia-Valdes E."/>
            <person name="Lalucat J."/>
        </authorList>
    </citation>
    <scope>NUCLEOTIDE SEQUENCE [LARGE SCALE GENOMIC DNA]</scope>
    <source>
        <strain evidence="11 12">S25</strain>
    </source>
</reference>